<keyword evidence="1" id="KW-0472">Membrane</keyword>
<keyword evidence="1" id="KW-0812">Transmembrane</keyword>
<dbReference type="Proteomes" id="UP000321058">
    <property type="component" value="Unassembled WGS sequence"/>
</dbReference>
<reference evidence="2 3" key="1">
    <citation type="submission" date="2019-07" db="EMBL/GenBank/DDBJ databases">
        <title>Whole genome shotgun sequence of Reyranella soli NBRC 108950.</title>
        <authorList>
            <person name="Hosoyama A."/>
            <person name="Uohara A."/>
            <person name="Ohji S."/>
            <person name="Ichikawa N."/>
        </authorList>
    </citation>
    <scope>NUCLEOTIDE SEQUENCE [LARGE SCALE GENOMIC DNA]</scope>
    <source>
        <strain evidence="2 3">NBRC 108950</strain>
    </source>
</reference>
<dbReference type="AlphaFoldDB" id="A0A512NT22"/>
<keyword evidence="3" id="KW-1185">Reference proteome</keyword>
<organism evidence="2 3">
    <name type="scientific">Reyranella soli</name>
    <dbReference type="NCBI Taxonomy" id="1230389"/>
    <lineage>
        <taxon>Bacteria</taxon>
        <taxon>Pseudomonadati</taxon>
        <taxon>Pseudomonadota</taxon>
        <taxon>Alphaproteobacteria</taxon>
        <taxon>Hyphomicrobiales</taxon>
        <taxon>Reyranellaceae</taxon>
        <taxon>Reyranella</taxon>
    </lineage>
</organism>
<feature type="transmembrane region" description="Helical" evidence="1">
    <location>
        <begin position="29"/>
        <end position="58"/>
    </location>
</feature>
<keyword evidence="1" id="KW-1133">Transmembrane helix</keyword>
<sequence>MVPTLLAMLVGVGVPYFVARKFAERNPGLVGVAVSLALACAAGVVALFMLAFAVGFLLEHFMNLFDMRLDTGAWLNGLARGILGVFPGAAGGAIHGRRRAATRRGQPHPRP</sequence>
<comment type="caution">
    <text evidence="2">The sequence shown here is derived from an EMBL/GenBank/DDBJ whole genome shotgun (WGS) entry which is preliminary data.</text>
</comment>
<dbReference type="EMBL" id="BKAJ01000309">
    <property type="protein sequence ID" value="GEP62108.1"/>
    <property type="molecule type" value="Genomic_DNA"/>
</dbReference>
<evidence type="ECO:0000313" key="2">
    <source>
        <dbReference type="EMBL" id="GEP62108.1"/>
    </source>
</evidence>
<gene>
    <name evidence="2" type="ORF">RSO01_92740</name>
</gene>
<accession>A0A512NT22</accession>
<name>A0A512NT22_9HYPH</name>
<proteinExistence type="predicted"/>
<evidence type="ECO:0000313" key="3">
    <source>
        <dbReference type="Proteomes" id="UP000321058"/>
    </source>
</evidence>
<evidence type="ECO:0000256" key="1">
    <source>
        <dbReference type="SAM" id="Phobius"/>
    </source>
</evidence>
<protein>
    <submittedName>
        <fullName evidence="2">Uncharacterized protein</fullName>
    </submittedName>
</protein>